<dbReference type="InterPro" id="IPR002110">
    <property type="entry name" value="Ankyrin_rpt"/>
</dbReference>
<evidence type="ECO:0000313" key="2">
    <source>
        <dbReference type="EMBL" id="CAE4640852.1"/>
    </source>
</evidence>
<gene>
    <name evidence="2" type="ORF">DBRI00130_LOCUS32663</name>
</gene>
<organism evidence="2">
    <name type="scientific">Ditylum brightwellii</name>
    <dbReference type="NCBI Taxonomy" id="49249"/>
    <lineage>
        <taxon>Eukaryota</taxon>
        <taxon>Sar</taxon>
        <taxon>Stramenopiles</taxon>
        <taxon>Ochrophyta</taxon>
        <taxon>Bacillariophyta</taxon>
        <taxon>Mediophyceae</taxon>
        <taxon>Lithodesmiophycidae</taxon>
        <taxon>Lithodesmiales</taxon>
        <taxon>Lithodesmiaceae</taxon>
        <taxon>Ditylum</taxon>
    </lineage>
</organism>
<name>A0A7S4SBU0_9STRA</name>
<evidence type="ECO:0000256" key="1">
    <source>
        <dbReference type="SAM" id="MobiDB-lite"/>
    </source>
</evidence>
<feature type="compositionally biased region" description="Low complexity" evidence="1">
    <location>
        <begin position="48"/>
        <end position="68"/>
    </location>
</feature>
<dbReference type="SUPFAM" id="SSF48403">
    <property type="entry name" value="Ankyrin repeat"/>
    <property type="match status" value="1"/>
</dbReference>
<feature type="region of interest" description="Disordered" evidence="1">
    <location>
        <begin position="48"/>
        <end position="79"/>
    </location>
</feature>
<dbReference type="AlphaFoldDB" id="A0A7S4SBU0"/>
<dbReference type="EMBL" id="HBNS01041988">
    <property type="protein sequence ID" value="CAE4640852.1"/>
    <property type="molecule type" value="Transcribed_RNA"/>
</dbReference>
<sequence length="619" mass="69493">MGNTALHLAFQCIGTSSGGALPPLHLIQALLLADEESASIVVKTKNTSSSSSSFSYLPLSYTSSSSWKNESKKESKRNRGTTPLHLAVLHKTSPIILSLLLSANPLATDTLDELGRTPLHRACGSIAIGGGDVGSITGDFNEHYYTNYNHTAATAATNDTTSGGTGGLLPLESFQLLAHATTSPYYLLQHKDDRGYTALSYLSRRFEERAIWAVDHMRSACCYAANSTLFADDDEDYKSDEEEDVYSTVDNSDWQKRRSIQKTMNITSFCTVRYSDASFNYPSSSSATSFCHSLRSYGLGDFWDRVTTILLRGYSLQYDEEEYKRNNNNNGSSDANDATEITFDDYYDADEYFIEDAQKSVLHAALTLLSRGYCSMTIAYLAVSVAHFTDAMLVDSNGRLPLHLAAGAVVDDDDDDDDARNVIRGSTARSNEDHRHKSTYHCNQHHRVRWKRWAEDASTRRRKQKSRKHIRDIIQYLLDIYPHAARVKDRVGFLPFRLAEVSGRRWDDGLGSLLYEYPRSILVHGHEEEKGSKGGDEGIRNDEFQDVYYPHILYLVGPLQLSSSSHSGIMKNVTMKTTIVVTVVTNELLHFHYIPLRSRNCDGEELRRFSSIDFFVHML</sequence>
<dbReference type="InterPro" id="IPR036770">
    <property type="entry name" value="Ankyrin_rpt-contain_sf"/>
</dbReference>
<dbReference type="Gene3D" id="1.25.40.20">
    <property type="entry name" value="Ankyrin repeat-containing domain"/>
    <property type="match status" value="1"/>
</dbReference>
<dbReference type="Pfam" id="PF00023">
    <property type="entry name" value="Ank"/>
    <property type="match status" value="1"/>
</dbReference>
<accession>A0A7S4SBU0</accession>
<reference evidence="2" key="1">
    <citation type="submission" date="2021-01" db="EMBL/GenBank/DDBJ databases">
        <authorList>
            <person name="Corre E."/>
            <person name="Pelletier E."/>
            <person name="Niang G."/>
            <person name="Scheremetjew M."/>
            <person name="Finn R."/>
            <person name="Kale V."/>
            <person name="Holt S."/>
            <person name="Cochrane G."/>
            <person name="Meng A."/>
            <person name="Brown T."/>
            <person name="Cohen L."/>
        </authorList>
    </citation>
    <scope>NUCLEOTIDE SEQUENCE</scope>
    <source>
        <strain evidence="2">GSO104</strain>
    </source>
</reference>
<protein>
    <submittedName>
        <fullName evidence="2">Uncharacterized protein</fullName>
    </submittedName>
</protein>
<proteinExistence type="predicted"/>